<dbReference type="eggNOG" id="ENOG502ZUMM">
    <property type="taxonomic scope" value="Bacteria"/>
</dbReference>
<dbReference type="AlphaFoldDB" id="Q92U38"/>
<evidence type="ECO:0000313" key="1">
    <source>
        <dbReference type="EMBL" id="CAC49704.1"/>
    </source>
</evidence>
<keyword evidence="2" id="KW-1185">Reference proteome</keyword>
<gene>
    <name evidence="1" type="ORF">SM_b21478</name>
</gene>
<dbReference type="KEGG" id="sme:SM_b21478"/>
<dbReference type="PIR" id="H96004">
    <property type="entry name" value="H96004"/>
</dbReference>
<geneLocation type="plasmid" evidence="1 2">
    <name>pSymB</name>
</geneLocation>
<dbReference type="PATRIC" id="fig|266834.11.peg.6225"/>
<protein>
    <submittedName>
        <fullName evidence="1">Uncharacterized protein</fullName>
    </submittedName>
</protein>
<reference evidence="2" key="2">
    <citation type="journal article" date="2001" name="Science">
        <title>The composite genome of the legume symbiont Sinorhizobium meliloti.</title>
        <authorList>
            <person name="Galibert F."/>
            <person name="Finan T.M."/>
            <person name="Long S.R."/>
            <person name="Puehler A."/>
            <person name="Abola P."/>
            <person name="Ampe F."/>
            <person name="Barloy-Hubler F."/>
            <person name="Barnett M.J."/>
            <person name="Becker A."/>
            <person name="Boistard P."/>
            <person name="Bothe G."/>
            <person name="Boutry M."/>
            <person name="Bowser L."/>
            <person name="Buhrmester J."/>
            <person name="Cadieu E."/>
            <person name="Capela D."/>
            <person name="Chain P."/>
            <person name="Cowie A."/>
            <person name="Davis R.W."/>
            <person name="Dreano S."/>
            <person name="Federspiel N.A."/>
            <person name="Fisher R.F."/>
            <person name="Gloux S."/>
            <person name="Godrie T."/>
            <person name="Goffeau A."/>
            <person name="Golding B."/>
            <person name="Gouzy J."/>
            <person name="Gurjal M."/>
            <person name="Hernandez-Lucas I."/>
            <person name="Hong A."/>
            <person name="Huizar L."/>
            <person name="Hyman R.W."/>
            <person name="Jones T."/>
            <person name="Kahn D."/>
            <person name="Kahn M.L."/>
            <person name="Kalman S."/>
            <person name="Keating D.H."/>
            <person name="Kiss E."/>
            <person name="Komp C."/>
            <person name="Lelaure V."/>
            <person name="Masuy D."/>
            <person name="Palm C."/>
            <person name="Peck M.C."/>
            <person name="Pohl T.M."/>
            <person name="Portetelle D."/>
            <person name="Purnelle B."/>
            <person name="Ramsperger U."/>
            <person name="Surzycki R."/>
            <person name="Thebault P."/>
            <person name="Vandenbol M."/>
            <person name="Vorhoelter F.J."/>
            <person name="Weidner S."/>
            <person name="Wells D.H."/>
            <person name="Wong K."/>
            <person name="Yeh K.-C."/>
            <person name="Batut J."/>
        </authorList>
    </citation>
    <scope>NUCLEOTIDE SEQUENCE [LARGE SCALE GENOMIC DNA]</scope>
    <source>
        <strain evidence="2">1021</strain>
        <plasmid evidence="2">Plasmid pSymB</plasmid>
    </source>
</reference>
<evidence type="ECO:0000313" key="2">
    <source>
        <dbReference type="Proteomes" id="UP000001976"/>
    </source>
</evidence>
<sequence>MQVLARQGRFQQPRPCALRVTARAGRFIAARFRQGFTRTAPLSRASDAWLPASLCLKHSSSFGPSPRIRLLRPLLTSRSGSTPSPFQAQGEISPGKNAFLHRTTAGSTPPPLGHESFAVHGPLALVGTASYPVLVHRHAVYAPRFLPTLGHPHAVALHFTRCDQLVAGLPPAGNAPMPGAPQEKAPPGVAGPTILFVIIEERVDP</sequence>
<proteinExistence type="predicted"/>
<dbReference type="HOGENOM" id="CLU_1336625_0_0_5"/>
<dbReference type="EMBL" id="AL591985">
    <property type="protein sequence ID" value="CAC49704.1"/>
    <property type="molecule type" value="Genomic_DNA"/>
</dbReference>
<dbReference type="EnsemblBacteria" id="CAC49704">
    <property type="protein sequence ID" value="CAC49704"/>
    <property type="gene ID" value="SM_b21478"/>
</dbReference>
<name>Q92U38_RHIME</name>
<organism evidence="1 2">
    <name type="scientific">Rhizobium meliloti (strain 1021)</name>
    <name type="common">Ensifer meliloti</name>
    <name type="synonym">Sinorhizobium meliloti</name>
    <dbReference type="NCBI Taxonomy" id="266834"/>
    <lineage>
        <taxon>Bacteria</taxon>
        <taxon>Pseudomonadati</taxon>
        <taxon>Pseudomonadota</taxon>
        <taxon>Alphaproteobacteria</taxon>
        <taxon>Hyphomicrobiales</taxon>
        <taxon>Rhizobiaceae</taxon>
        <taxon>Sinorhizobium/Ensifer group</taxon>
        <taxon>Sinorhizobium</taxon>
    </lineage>
</organism>
<accession>Q92U38</accession>
<dbReference type="Proteomes" id="UP000001976">
    <property type="component" value="Plasmid pSymB"/>
</dbReference>
<keyword evidence="1" id="KW-0614">Plasmid</keyword>
<reference evidence="1 2" key="1">
    <citation type="journal article" date="2001" name="Proc. Natl. Acad. Sci. U.S.A.">
        <title>The complete sequence of the 1,683-kb pSymB megaplasmid from the N2-fixing endosymbiont Sinorhizobium meliloti.</title>
        <authorList>
            <person name="Finan T.M."/>
            <person name="Weidner S."/>
            <person name="Wong K."/>
            <person name="Buhrmester J."/>
            <person name="Chain P."/>
            <person name="Vorholter F.J."/>
            <person name="Hernandez-Lucas I."/>
            <person name="Becker A."/>
            <person name="Cowie A."/>
            <person name="Gouzy J."/>
            <person name="Golding B."/>
            <person name="Puhler A."/>
        </authorList>
    </citation>
    <scope>NUCLEOTIDE SEQUENCE [LARGE SCALE GENOMIC DNA]</scope>
    <source>
        <strain evidence="1 2">1021</strain>
        <plasmid evidence="2">Plasmid pSymB</plasmid>
    </source>
</reference>